<keyword evidence="1" id="KW-0863">Zinc-finger</keyword>
<dbReference type="RefSeq" id="XP_007869637.1">
    <property type="nucleotide sequence ID" value="XM_007871446.1"/>
</dbReference>
<keyword evidence="1" id="KW-0256">Endoplasmic reticulum</keyword>
<dbReference type="eggNOG" id="KOG2846">
    <property type="taxonomic scope" value="Eukaryota"/>
</dbReference>
<evidence type="ECO:0000313" key="4">
    <source>
        <dbReference type="EMBL" id="EPQ51728.1"/>
    </source>
</evidence>
<dbReference type="OrthoDB" id="1725934at2759"/>
<comment type="domain">
    <text evidence="1">The C4-type zinc finger motif is necessary both for its ER three-way tubular junction localization and formation.</text>
</comment>
<dbReference type="GO" id="GO:0008270">
    <property type="term" value="F:zinc ion binding"/>
    <property type="evidence" value="ECO:0007669"/>
    <property type="project" value="UniProtKB-KW"/>
</dbReference>
<dbReference type="STRING" id="670483.S7PW31"/>
<feature type="compositionally biased region" description="Basic and acidic residues" evidence="2">
    <location>
        <begin position="330"/>
        <end position="339"/>
    </location>
</feature>
<feature type="compositionally biased region" description="Polar residues" evidence="2">
    <location>
        <begin position="340"/>
        <end position="350"/>
    </location>
</feature>
<keyword evidence="1" id="KW-1133">Transmembrane helix</keyword>
<dbReference type="KEGG" id="gtr:GLOTRDRAFT_80717"/>
<keyword evidence="1" id="KW-0472">Membrane</keyword>
<feature type="compositionally biased region" description="Low complexity" evidence="2">
    <location>
        <begin position="290"/>
        <end position="320"/>
    </location>
</feature>
<evidence type="ECO:0000259" key="3">
    <source>
        <dbReference type="Pfam" id="PF10058"/>
    </source>
</evidence>
<accession>S7PW31</accession>
<dbReference type="InterPro" id="IPR040115">
    <property type="entry name" value="Lnp"/>
</dbReference>
<dbReference type="PANTHER" id="PTHR22166:SF12">
    <property type="entry name" value="ENDOPLASMIC RETICULUM JUNCTION FORMATION PROTEIN LUNAPARK"/>
    <property type="match status" value="1"/>
</dbReference>
<feature type="compositionally biased region" description="Pro residues" evidence="2">
    <location>
        <begin position="176"/>
        <end position="195"/>
    </location>
</feature>
<dbReference type="PANTHER" id="PTHR22166">
    <property type="entry name" value="ENDOPLASMIC RETICULUM JUNCTION FORMATION PROTEIN LUNAPARK"/>
    <property type="match status" value="1"/>
</dbReference>
<keyword evidence="1" id="KW-0862">Zinc</keyword>
<evidence type="ECO:0000313" key="5">
    <source>
        <dbReference type="Proteomes" id="UP000030669"/>
    </source>
</evidence>
<evidence type="ECO:0000256" key="2">
    <source>
        <dbReference type="SAM" id="MobiDB-lite"/>
    </source>
</evidence>
<dbReference type="AlphaFoldDB" id="S7PW31"/>
<feature type="transmembrane region" description="Helical" evidence="1">
    <location>
        <begin position="87"/>
        <end position="103"/>
    </location>
</feature>
<sequence length="350" mass="39230">MSFLRNWFKRSAPEDYEEILASLADDIQKRQTRLSEIRLRERRTTLLFTLYALASWVAYVSLWYMGYIPDVHLVGGRQRWGREVTKAAKALPVFIGPIIILFIRRIVQIWYTRIGDAEEKTLKTLKKQQRDKIEEIKKKTNYNTTRNLIERYDDLPNGSPGTPQGLRKRNVAPGMPVIPGPPVTPQRLQQPPPVPGSAMSPALQNRLAVPPPPPMTPPRKQWYDKLADALLGDDEPTMNSPASKYALICEKCFAHNGLVKESIWEDTQYVCPKCGHFNVSMRSKRERSKSASPRSPASALSPSPPQQGAAFAPPLGAPAAVQAAQVRGVSEPRDEHLENEGNSSVMVVDS</sequence>
<name>S7PW31_GLOTA</name>
<dbReference type="Proteomes" id="UP000030669">
    <property type="component" value="Unassembled WGS sequence"/>
</dbReference>
<feature type="region of interest" description="Disordered" evidence="2">
    <location>
        <begin position="151"/>
        <end position="199"/>
    </location>
</feature>
<proteinExistence type="inferred from homology"/>
<keyword evidence="1" id="KW-0812">Transmembrane</keyword>
<dbReference type="GeneID" id="19309005"/>
<feature type="transmembrane region" description="Helical" evidence="1">
    <location>
        <begin position="46"/>
        <end position="67"/>
    </location>
</feature>
<dbReference type="GO" id="GO:0071788">
    <property type="term" value="P:endoplasmic reticulum tubular network maintenance"/>
    <property type="evidence" value="ECO:0007669"/>
    <property type="project" value="UniProtKB-UniRule"/>
</dbReference>
<comment type="function">
    <text evidence="1">Plays a role in determining ER morphology.</text>
</comment>
<dbReference type="OMA" id="CGYFNPS"/>
<evidence type="ECO:0000256" key="1">
    <source>
        <dbReference type="RuleBase" id="RU367073"/>
    </source>
</evidence>
<comment type="subcellular location">
    <subcellularLocation>
        <location evidence="1">Endoplasmic reticulum membrane</location>
        <topology evidence="1">Multi-pass membrane protein</topology>
    </subcellularLocation>
</comment>
<keyword evidence="5" id="KW-1185">Reference proteome</keyword>
<organism evidence="4 5">
    <name type="scientific">Gloeophyllum trabeum (strain ATCC 11539 / FP-39264 / Madison 617)</name>
    <name type="common">Brown rot fungus</name>
    <dbReference type="NCBI Taxonomy" id="670483"/>
    <lineage>
        <taxon>Eukaryota</taxon>
        <taxon>Fungi</taxon>
        <taxon>Dikarya</taxon>
        <taxon>Basidiomycota</taxon>
        <taxon>Agaricomycotina</taxon>
        <taxon>Agaricomycetes</taxon>
        <taxon>Gloeophyllales</taxon>
        <taxon>Gloeophyllaceae</taxon>
        <taxon>Gloeophyllum</taxon>
    </lineage>
</organism>
<reference evidence="4 5" key="1">
    <citation type="journal article" date="2012" name="Science">
        <title>The Paleozoic origin of enzymatic lignin decomposition reconstructed from 31 fungal genomes.</title>
        <authorList>
            <person name="Floudas D."/>
            <person name="Binder M."/>
            <person name="Riley R."/>
            <person name="Barry K."/>
            <person name="Blanchette R.A."/>
            <person name="Henrissat B."/>
            <person name="Martinez A.T."/>
            <person name="Otillar R."/>
            <person name="Spatafora J.W."/>
            <person name="Yadav J.S."/>
            <person name="Aerts A."/>
            <person name="Benoit I."/>
            <person name="Boyd A."/>
            <person name="Carlson A."/>
            <person name="Copeland A."/>
            <person name="Coutinho P.M."/>
            <person name="de Vries R.P."/>
            <person name="Ferreira P."/>
            <person name="Findley K."/>
            <person name="Foster B."/>
            <person name="Gaskell J."/>
            <person name="Glotzer D."/>
            <person name="Gorecki P."/>
            <person name="Heitman J."/>
            <person name="Hesse C."/>
            <person name="Hori C."/>
            <person name="Igarashi K."/>
            <person name="Jurgens J.A."/>
            <person name="Kallen N."/>
            <person name="Kersten P."/>
            <person name="Kohler A."/>
            <person name="Kuees U."/>
            <person name="Kumar T.K.A."/>
            <person name="Kuo A."/>
            <person name="LaButti K."/>
            <person name="Larrondo L.F."/>
            <person name="Lindquist E."/>
            <person name="Ling A."/>
            <person name="Lombard V."/>
            <person name="Lucas S."/>
            <person name="Lundell T."/>
            <person name="Martin R."/>
            <person name="McLaughlin D.J."/>
            <person name="Morgenstern I."/>
            <person name="Morin E."/>
            <person name="Murat C."/>
            <person name="Nagy L.G."/>
            <person name="Nolan M."/>
            <person name="Ohm R.A."/>
            <person name="Patyshakuliyeva A."/>
            <person name="Rokas A."/>
            <person name="Ruiz-Duenas F.J."/>
            <person name="Sabat G."/>
            <person name="Salamov A."/>
            <person name="Samejima M."/>
            <person name="Schmutz J."/>
            <person name="Slot J.C."/>
            <person name="St John F."/>
            <person name="Stenlid J."/>
            <person name="Sun H."/>
            <person name="Sun S."/>
            <person name="Syed K."/>
            <person name="Tsang A."/>
            <person name="Wiebenga A."/>
            <person name="Young D."/>
            <person name="Pisabarro A."/>
            <person name="Eastwood D.C."/>
            <person name="Martin F."/>
            <person name="Cullen D."/>
            <person name="Grigoriev I.V."/>
            <person name="Hibbett D.S."/>
        </authorList>
    </citation>
    <scope>NUCLEOTIDE SEQUENCE [LARGE SCALE GENOMIC DNA]</scope>
    <source>
        <strain evidence="4 5">ATCC 11539</strain>
    </source>
</reference>
<dbReference type="HOGENOM" id="CLU_043850_1_0_1"/>
<dbReference type="InterPro" id="IPR019273">
    <property type="entry name" value="Lunapark_Znf"/>
</dbReference>
<feature type="region of interest" description="Disordered" evidence="2">
    <location>
        <begin position="281"/>
        <end position="350"/>
    </location>
</feature>
<protein>
    <recommendedName>
        <fullName evidence="1">Endoplasmic reticulum junction formation protein lunapark</fullName>
    </recommendedName>
</protein>
<dbReference type="EMBL" id="KB469309">
    <property type="protein sequence ID" value="EPQ51728.1"/>
    <property type="molecule type" value="Genomic_DNA"/>
</dbReference>
<keyword evidence="1" id="KW-0479">Metal-binding</keyword>
<feature type="domain" description="Lunapark zinc ribbon" evidence="3">
    <location>
        <begin position="222"/>
        <end position="278"/>
    </location>
</feature>
<dbReference type="Pfam" id="PF10058">
    <property type="entry name" value="Zn_ribbon_10"/>
    <property type="match status" value="1"/>
</dbReference>
<dbReference type="GO" id="GO:0098826">
    <property type="term" value="C:endoplasmic reticulum tubular network membrane"/>
    <property type="evidence" value="ECO:0007669"/>
    <property type="project" value="UniProtKB-UniRule"/>
</dbReference>
<gene>
    <name evidence="4" type="ORF">GLOTRDRAFT_80717</name>
</gene>
<comment type="similarity">
    <text evidence="1">Belongs to the lunapark family.</text>
</comment>
<dbReference type="GO" id="GO:1903373">
    <property type="term" value="P:positive regulation of endoplasmic reticulum tubular network organization"/>
    <property type="evidence" value="ECO:0007669"/>
    <property type="project" value="UniProtKB-UniRule"/>
</dbReference>